<keyword evidence="6 9" id="KW-0733">Signal recognition particle</keyword>
<dbReference type="SUPFAM" id="SSF47446">
    <property type="entry name" value="Signal peptide-binding domain"/>
    <property type="match status" value="1"/>
</dbReference>
<keyword evidence="7 9" id="KW-0687">Ribonucleoprotein</keyword>
<evidence type="ECO:0000256" key="2">
    <source>
        <dbReference type="ARBA" id="ARBA00022741"/>
    </source>
</evidence>
<evidence type="ECO:0000256" key="8">
    <source>
        <dbReference type="ARBA" id="ARBA00048027"/>
    </source>
</evidence>
<comment type="function">
    <text evidence="9">Involved in targeting and insertion of nascent membrane proteins into the cytoplasmic membrane. Binds to the hydrophobic signal sequence of the ribosome-nascent chain (RNC) as it emerges from the ribosomes. The SRP-RNC complex is then targeted to the cytoplasmic membrane where it interacts with the SRP receptor FtsY.</text>
</comment>
<dbReference type="EC" id="3.6.5.4" evidence="9"/>
<dbReference type="HAMAP" id="MF_00306">
    <property type="entry name" value="SRP54"/>
    <property type="match status" value="1"/>
</dbReference>
<evidence type="ECO:0000256" key="7">
    <source>
        <dbReference type="ARBA" id="ARBA00023274"/>
    </source>
</evidence>
<dbReference type="GO" id="GO:0005525">
    <property type="term" value="F:GTP binding"/>
    <property type="evidence" value="ECO:0007669"/>
    <property type="project" value="UniProtKB-UniRule"/>
</dbReference>
<dbReference type="NCBIfam" id="TIGR00959">
    <property type="entry name" value="ffh"/>
    <property type="match status" value="1"/>
</dbReference>
<dbReference type="InterPro" id="IPR000897">
    <property type="entry name" value="SRP54_GTPase_dom"/>
</dbReference>
<keyword evidence="5 9" id="KW-0342">GTP-binding</keyword>
<dbReference type="PANTHER" id="PTHR11564:SF5">
    <property type="entry name" value="SIGNAL RECOGNITION PARTICLE SUBUNIT SRP54"/>
    <property type="match status" value="1"/>
</dbReference>
<dbReference type="InterPro" id="IPR036891">
    <property type="entry name" value="Signal_recog_part_SRP54_M_sf"/>
</dbReference>
<comment type="domain">
    <text evidence="9">Composed of three domains: the N-terminal N domain, which is responsible for interactions with the ribosome, the central G domain, which binds GTP, and the C-terminal M domain, which binds the RNA and the signal sequence of the RNC.</text>
</comment>
<accession>A0A8J7KC91</accession>
<comment type="catalytic activity">
    <reaction evidence="8 9">
        <text>GTP + H2O = GDP + phosphate + H(+)</text>
        <dbReference type="Rhea" id="RHEA:19669"/>
        <dbReference type="ChEBI" id="CHEBI:15377"/>
        <dbReference type="ChEBI" id="CHEBI:15378"/>
        <dbReference type="ChEBI" id="CHEBI:37565"/>
        <dbReference type="ChEBI" id="CHEBI:43474"/>
        <dbReference type="ChEBI" id="CHEBI:58189"/>
        <dbReference type="EC" id="3.6.5.4"/>
    </reaction>
</comment>
<evidence type="ECO:0000259" key="10">
    <source>
        <dbReference type="PROSITE" id="PS00300"/>
    </source>
</evidence>
<evidence type="ECO:0000256" key="5">
    <source>
        <dbReference type="ARBA" id="ARBA00023134"/>
    </source>
</evidence>
<comment type="subcellular location">
    <subcellularLocation>
        <location evidence="9">Cytoplasm</location>
    </subcellularLocation>
    <text evidence="9">The SRP-RNC complex is targeted to the cytoplasmic membrane.</text>
</comment>
<dbReference type="SUPFAM" id="SSF52540">
    <property type="entry name" value="P-loop containing nucleoside triphosphate hydrolases"/>
    <property type="match status" value="1"/>
</dbReference>
<dbReference type="Gene3D" id="3.40.50.300">
    <property type="entry name" value="P-loop containing nucleotide triphosphate hydrolases"/>
    <property type="match status" value="1"/>
</dbReference>
<dbReference type="Pfam" id="PF02978">
    <property type="entry name" value="SRP_SPB"/>
    <property type="match status" value="1"/>
</dbReference>
<keyword evidence="3 9" id="KW-0378">Hydrolase</keyword>
<dbReference type="GO" id="GO:0048500">
    <property type="term" value="C:signal recognition particle"/>
    <property type="evidence" value="ECO:0007669"/>
    <property type="project" value="UniProtKB-UniRule"/>
</dbReference>
<dbReference type="AlphaFoldDB" id="A0A8J7KC91"/>
<evidence type="ECO:0000256" key="1">
    <source>
        <dbReference type="ARBA" id="ARBA00005450"/>
    </source>
</evidence>
<evidence type="ECO:0000256" key="4">
    <source>
        <dbReference type="ARBA" id="ARBA00022884"/>
    </source>
</evidence>
<dbReference type="InterPro" id="IPR027417">
    <property type="entry name" value="P-loop_NTPase"/>
</dbReference>
<dbReference type="InterPro" id="IPR004125">
    <property type="entry name" value="Signal_recog_particle_SRP54_M"/>
</dbReference>
<dbReference type="RefSeq" id="WP_194181455.1">
    <property type="nucleotide sequence ID" value="NZ_JADGIK010000001.1"/>
</dbReference>
<evidence type="ECO:0000256" key="3">
    <source>
        <dbReference type="ARBA" id="ARBA00022801"/>
    </source>
</evidence>
<dbReference type="Proteomes" id="UP000608754">
    <property type="component" value="Unassembled WGS sequence"/>
</dbReference>
<evidence type="ECO:0000256" key="9">
    <source>
        <dbReference type="HAMAP-Rule" id="MF_00306"/>
    </source>
</evidence>
<dbReference type="CDD" id="cd18539">
    <property type="entry name" value="SRP_G"/>
    <property type="match status" value="1"/>
</dbReference>
<sequence length="457" mass="50169">MFQSLQDKLDKALHTLKGKGQITEINVAETIKEVRRALVDADVSYKVAKDFTDTVKKKALGSDVLTSLNPSQLMVKIVHDELTELMGGKQEDINIDANPSIILIAGLQGSGKTTFSGKLANFLKTNKNKKVLLVAGDVYRPAAINQLQVLGEQIGVDVFADLENKNPVEIAQNALAQAKQNGNNVVIIDTAGRLAIDQEMMDEIRRVHQTVNPTETLFVVDSMTGQDAVNTAKAFNDVLNYSGVVLTKLDGDTRGGAALTIRTVVDKPIKFISTGEKMEALDIFYPERMADRILGMGDVVSLVEKAQAQFDEEEAKRLQKKIAKNNFDFDDFLKQIQQIKRMGNMKDLIGMIPGAGKALKDVEISDDAFKGVEAIIHSMTPKERQNPNIIDNSRKKRIASGSGTTLQEVNQLLKQFSEMGKMMKFMNSSQGKTMMEKMSKNMPAGGFPGMPGGMPKM</sequence>
<evidence type="ECO:0000256" key="6">
    <source>
        <dbReference type="ARBA" id="ARBA00023135"/>
    </source>
</evidence>
<keyword evidence="4 9" id="KW-0694">RNA-binding</keyword>
<dbReference type="GO" id="GO:0003924">
    <property type="term" value="F:GTPase activity"/>
    <property type="evidence" value="ECO:0007669"/>
    <property type="project" value="UniProtKB-UniRule"/>
</dbReference>
<dbReference type="PANTHER" id="PTHR11564">
    <property type="entry name" value="SIGNAL RECOGNITION PARTICLE 54K PROTEIN SRP54"/>
    <property type="match status" value="1"/>
</dbReference>
<comment type="similarity">
    <text evidence="1 9">Belongs to the GTP-binding SRP family. SRP54 subfamily.</text>
</comment>
<dbReference type="SMART" id="SM00963">
    <property type="entry name" value="SRP54_N"/>
    <property type="match status" value="1"/>
</dbReference>
<keyword evidence="12" id="KW-1185">Reference proteome</keyword>
<organism evidence="11 12">
    <name type="scientific">Faecalibacter rhinopitheci</name>
    <dbReference type="NCBI Taxonomy" id="2779678"/>
    <lineage>
        <taxon>Bacteria</taxon>
        <taxon>Pseudomonadati</taxon>
        <taxon>Bacteroidota</taxon>
        <taxon>Flavobacteriia</taxon>
        <taxon>Flavobacteriales</taxon>
        <taxon>Weeksellaceae</taxon>
        <taxon>Faecalibacter</taxon>
    </lineage>
</organism>
<dbReference type="InterPro" id="IPR042101">
    <property type="entry name" value="SRP54_N_sf"/>
</dbReference>
<evidence type="ECO:0000313" key="12">
    <source>
        <dbReference type="Proteomes" id="UP000608754"/>
    </source>
</evidence>
<dbReference type="Pfam" id="PF02881">
    <property type="entry name" value="SRP54_N"/>
    <property type="match status" value="1"/>
</dbReference>
<dbReference type="GO" id="GO:0008312">
    <property type="term" value="F:7S RNA binding"/>
    <property type="evidence" value="ECO:0007669"/>
    <property type="project" value="InterPro"/>
</dbReference>
<dbReference type="GO" id="GO:0006614">
    <property type="term" value="P:SRP-dependent cotranslational protein targeting to membrane"/>
    <property type="evidence" value="ECO:0007669"/>
    <property type="project" value="InterPro"/>
</dbReference>
<feature type="binding site" evidence="9">
    <location>
        <begin position="189"/>
        <end position="193"/>
    </location>
    <ligand>
        <name>GTP</name>
        <dbReference type="ChEBI" id="CHEBI:37565"/>
    </ligand>
</feature>
<comment type="subunit">
    <text evidence="9">Part of the signal recognition particle protein translocation system, which is composed of SRP and FtsY.</text>
</comment>
<dbReference type="EMBL" id="JADGIK010000001">
    <property type="protein sequence ID" value="MBF0595921.1"/>
    <property type="molecule type" value="Genomic_DNA"/>
</dbReference>
<dbReference type="InterPro" id="IPR004780">
    <property type="entry name" value="SRP"/>
</dbReference>
<dbReference type="SMART" id="SM00962">
    <property type="entry name" value="SRP54"/>
    <property type="match status" value="1"/>
</dbReference>
<dbReference type="PROSITE" id="PS00300">
    <property type="entry name" value="SRP54"/>
    <property type="match status" value="1"/>
</dbReference>
<gene>
    <name evidence="9 11" type="primary">ffh</name>
    <name evidence="11" type="ORF">IM532_00345</name>
</gene>
<dbReference type="Gene3D" id="1.10.260.30">
    <property type="entry name" value="Signal recognition particle, SRP54 subunit, M-domain"/>
    <property type="match status" value="1"/>
</dbReference>
<dbReference type="Pfam" id="PF00448">
    <property type="entry name" value="SRP54"/>
    <property type="match status" value="1"/>
</dbReference>
<name>A0A8J7KC91_9FLAO</name>
<dbReference type="Gene3D" id="1.20.120.140">
    <property type="entry name" value="Signal recognition particle SRP54, nucleotide-binding domain"/>
    <property type="match status" value="1"/>
</dbReference>
<dbReference type="InterPro" id="IPR003593">
    <property type="entry name" value="AAA+_ATPase"/>
</dbReference>
<reference evidence="11" key="1">
    <citation type="submission" date="2020-10" db="EMBL/GenBank/DDBJ databases">
        <authorList>
            <person name="Lu T."/>
            <person name="Wang Q."/>
            <person name="Han X."/>
        </authorList>
    </citation>
    <scope>NUCLEOTIDE SEQUENCE</scope>
    <source>
        <strain evidence="11">WQ 117</strain>
    </source>
</reference>
<dbReference type="SMART" id="SM00382">
    <property type="entry name" value="AAA"/>
    <property type="match status" value="1"/>
</dbReference>
<dbReference type="InterPro" id="IPR022941">
    <property type="entry name" value="SRP54"/>
</dbReference>
<protein>
    <recommendedName>
        <fullName evidence="9">Signal recognition particle protein</fullName>
        <ecNumber evidence="9">3.6.5.4</ecNumber>
    </recommendedName>
    <alternativeName>
        <fullName evidence="9">Fifty-four homolog</fullName>
    </alternativeName>
</protein>
<comment type="caution">
    <text evidence="11">The sequence shown here is derived from an EMBL/GenBank/DDBJ whole genome shotgun (WGS) entry which is preliminary data.</text>
</comment>
<feature type="domain" description="SRP54-type proteins GTP-binding" evidence="10">
    <location>
        <begin position="268"/>
        <end position="281"/>
    </location>
</feature>
<feature type="binding site" evidence="9">
    <location>
        <begin position="247"/>
        <end position="250"/>
    </location>
    <ligand>
        <name>GTP</name>
        <dbReference type="ChEBI" id="CHEBI:37565"/>
    </ligand>
</feature>
<proteinExistence type="inferred from homology"/>
<dbReference type="InterPro" id="IPR013822">
    <property type="entry name" value="Signal_recog_particl_SRP54_hlx"/>
</dbReference>
<evidence type="ECO:0000313" key="11">
    <source>
        <dbReference type="EMBL" id="MBF0595921.1"/>
    </source>
</evidence>
<keyword evidence="2 9" id="KW-0547">Nucleotide-binding</keyword>
<feature type="binding site" evidence="9">
    <location>
        <begin position="106"/>
        <end position="113"/>
    </location>
    <ligand>
        <name>GTP</name>
        <dbReference type="ChEBI" id="CHEBI:37565"/>
    </ligand>
</feature>
<keyword evidence="9" id="KW-0963">Cytoplasm</keyword>
<dbReference type="FunFam" id="3.40.50.300:FF:000022">
    <property type="entry name" value="Signal recognition particle 54 kDa subunit"/>
    <property type="match status" value="1"/>
</dbReference>